<organism evidence="2 3">
    <name type="scientific">Shewanella electrica</name>
    <dbReference type="NCBI Taxonomy" id="515560"/>
    <lineage>
        <taxon>Bacteria</taxon>
        <taxon>Pseudomonadati</taxon>
        <taxon>Pseudomonadota</taxon>
        <taxon>Gammaproteobacteria</taxon>
        <taxon>Alteromonadales</taxon>
        <taxon>Shewanellaceae</taxon>
        <taxon>Shewanella</taxon>
    </lineage>
</organism>
<keyword evidence="3" id="KW-1185">Reference proteome</keyword>
<dbReference type="Pfam" id="PF03544">
    <property type="entry name" value="TonB_C"/>
    <property type="match status" value="1"/>
</dbReference>
<evidence type="ECO:0000259" key="1">
    <source>
        <dbReference type="PROSITE" id="PS52015"/>
    </source>
</evidence>
<dbReference type="InterPro" id="IPR037682">
    <property type="entry name" value="TonB_C"/>
</dbReference>
<dbReference type="PROSITE" id="PS52015">
    <property type="entry name" value="TONB_CTD"/>
    <property type="match status" value="1"/>
</dbReference>
<sequence length="156" mass="16937">MQSKYWLALALVALSGCKSVSEQPDPNQIKYVDLSSEAKKDLVEQYWQVTKRVEPAYSIDAAKKGLSGCVTATVGIGATGEMVGYKITDSFPKGVFDSQGLAALKKWRWQATEANVDKVPVLTSIKLDFMVHGPDSRGNLAAAKEHCQFGKAPNQS</sequence>
<dbReference type="EMBL" id="JAKOGG010000003">
    <property type="protein sequence ID" value="MCS4555776.1"/>
    <property type="molecule type" value="Genomic_DNA"/>
</dbReference>
<reference evidence="3" key="1">
    <citation type="submission" date="2023-07" db="EMBL/GenBank/DDBJ databases">
        <title>Shewanella mangrovi sp. nov., an acetaldehyde- degrading bacterium isolated from mangrove sediment.</title>
        <authorList>
            <person name="Liu Y."/>
        </authorList>
    </citation>
    <scope>NUCLEOTIDE SEQUENCE [LARGE SCALE GENOMIC DNA]</scope>
    <source>
        <strain evidence="3">C32</strain>
    </source>
</reference>
<name>A0ABT2FHK3_9GAMM</name>
<dbReference type="SUPFAM" id="SSF74653">
    <property type="entry name" value="TolA/TonB C-terminal domain"/>
    <property type="match status" value="1"/>
</dbReference>
<proteinExistence type="predicted"/>
<feature type="domain" description="TonB C-terminal" evidence="1">
    <location>
        <begin position="42"/>
        <end position="138"/>
    </location>
</feature>
<dbReference type="Gene3D" id="3.30.1150.10">
    <property type="match status" value="1"/>
</dbReference>
<dbReference type="PROSITE" id="PS51257">
    <property type="entry name" value="PROKAR_LIPOPROTEIN"/>
    <property type="match status" value="1"/>
</dbReference>
<dbReference type="RefSeq" id="WP_238895188.1">
    <property type="nucleotide sequence ID" value="NZ_JAKOGG010000003.1"/>
</dbReference>
<protein>
    <submittedName>
        <fullName evidence="2">Energy transducer TonB</fullName>
    </submittedName>
</protein>
<gene>
    <name evidence="2" type="ORF">L9G74_04940</name>
</gene>
<accession>A0ABT2FHK3</accession>
<comment type="caution">
    <text evidence="2">The sequence shown here is derived from an EMBL/GenBank/DDBJ whole genome shotgun (WGS) entry which is preliminary data.</text>
</comment>
<evidence type="ECO:0000313" key="2">
    <source>
        <dbReference type="EMBL" id="MCS4555776.1"/>
    </source>
</evidence>
<dbReference type="Proteomes" id="UP001201549">
    <property type="component" value="Unassembled WGS sequence"/>
</dbReference>
<evidence type="ECO:0000313" key="3">
    <source>
        <dbReference type="Proteomes" id="UP001201549"/>
    </source>
</evidence>